<name>M7NJ46_9BACT</name>
<evidence type="ECO:0000313" key="6">
    <source>
        <dbReference type="Proteomes" id="UP000011910"/>
    </source>
</evidence>
<proteinExistence type="predicted"/>
<protein>
    <submittedName>
        <fullName evidence="5">Peptidase M16 inactive domain protein</fullName>
    </submittedName>
</protein>
<dbReference type="SUPFAM" id="SSF63411">
    <property type="entry name" value="LuxS/MPP-like metallohydrolase"/>
    <property type="match status" value="2"/>
</dbReference>
<feature type="coiled-coil region" evidence="1">
    <location>
        <begin position="344"/>
        <end position="371"/>
    </location>
</feature>
<feature type="signal peptide" evidence="2">
    <location>
        <begin position="1"/>
        <end position="21"/>
    </location>
</feature>
<gene>
    <name evidence="5" type="ORF">ADICEAN_03090</name>
</gene>
<dbReference type="PANTHER" id="PTHR11851">
    <property type="entry name" value="METALLOPROTEASE"/>
    <property type="match status" value="1"/>
</dbReference>
<evidence type="ECO:0000256" key="1">
    <source>
        <dbReference type="SAM" id="Coils"/>
    </source>
</evidence>
<dbReference type="InterPro" id="IPR011249">
    <property type="entry name" value="Metalloenz_LuxS/M16"/>
</dbReference>
<dbReference type="PANTHER" id="PTHR11851:SF224">
    <property type="entry name" value="PROCESSING PROTEASE"/>
    <property type="match status" value="1"/>
</dbReference>
<sequence length="461" mass="50901">MKKLTLYTLSLLLCCLAPAYAQKQTPPEGGKPKDFKLPNKEEGSLDNGLGYTLVPYGAVPKAQVSLVVKTGNIHEAENEVWLSDFMGNLMKEGTLTTKGKDLSLRMARMGGDLNINVDPNTTTISGNVLSEFVPELIQLIADVVQNPAFPESEAERLKNDLKRQLSVSSNTPQSQASSRFFALMYPEHSYGRIFPTQEMIEGFTAAKARQFYETNFGARRSVLYVAGKFNKAQAEEAIRASFSGWLQGPEPKYPTPTAQPSQEVAVIDRPNAPQSTLMLGLPVIDPSQPDYLPLQVTNALLGGSFGSRITSNIREDKGYTYSPFSTVNVRKGAAVWYEQADVTTEHTQASLQEITKEVKRLQQEAPTAAELEGIQNYQAGIFVLQNSTPQGIIGQLNFLDLHGLPDSYLTNYVQNVYAITPEKVKEMTAKYLDTQKMTLVVVGDKKEIEKQMKGDQSLKVN</sequence>
<dbReference type="InterPro" id="IPR050361">
    <property type="entry name" value="MPP/UQCRC_Complex"/>
</dbReference>
<keyword evidence="6" id="KW-1185">Reference proteome</keyword>
<evidence type="ECO:0000313" key="5">
    <source>
        <dbReference type="EMBL" id="EMR01770.1"/>
    </source>
</evidence>
<evidence type="ECO:0000259" key="4">
    <source>
        <dbReference type="Pfam" id="PF05193"/>
    </source>
</evidence>
<feature type="chain" id="PRO_5004082284" evidence="2">
    <location>
        <begin position="22"/>
        <end position="461"/>
    </location>
</feature>
<dbReference type="eggNOG" id="COG0612">
    <property type="taxonomic scope" value="Bacteria"/>
</dbReference>
<dbReference type="RefSeq" id="WP_009196476.1">
    <property type="nucleotide sequence ID" value="NZ_AODQ01000091.1"/>
</dbReference>
<feature type="domain" description="Peptidase M16 N-terminal" evidence="3">
    <location>
        <begin position="60"/>
        <end position="185"/>
    </location>
</feature>
<dbReference type="GO" id="GO:0046872">
    <property type="term" value="F:metal ion binding"/>
    <property type="evidence" value="ECO:0007669"/>
    <property type="project" value="InterPro"/>
</dbReference>
<dbReference type="EMBL" id="AODQ01000091">
    <property type="protein sequence ID" value="EMR01770.1"/>
    <property type="molecule type" value="Genomic_DNA"/>
</dbReference>
<evidence type="ECO:0000259" key="3">
    <source>
        <dbReference type="Pfam" id="PF00675"/>
    </source>
</evidence>
<evidence type="ECO:0000256" key="2">
    <source>
        <dbReference type="SAM" id="SignalP"/>
    </source>
</evidence>
<dbReference type="Proteomes" id="UP000011910">
    <property type="component" value="Unassembled WGS sequence"/>
</dbReference>
<accession>M7NJ46</accession>
<dbReference type="AlphaFoldDB" id="M7NJ46"/>
<comment type="caution">
    <text evidence="5">The sequence shown here is derived from an EMBL/GenBank/DDBJ whole genome shotgun (WGS) entry which is preliminary data.</text>
</comment>
<reference evidence="5 6" key="1">
    <citation type="journal article" date="2013" name="Genome Announc.">
        <title>Draft Genome Sequence of Cesiribacter andamanensis Strain AMV16T, Isolated from a Soil Sample from a Mud Volcano in the Andaman Islands, India.</title>
        <authorList>
            <person name="Shivaji S."/>
            <person name="Ara S."/>
            <person name="Begum Z."/>
            <person name="Srinivas T.N."/>
            <person name="Singh A."/>
            <person name="Kumar Pinnaka A."/>
        </authorList>
    </citation>
    <scope>NUCLEOTIDE SEQUENCE [LARGE SCALE GENOMIC DNA]</scope>
    <source>
        <strain evidence="5 6">AMV16</strain>
    </source>
</reference>
<organism evidence="5 6">
    <name type="scientific">Cesiribacter andamanensis AMV16</name>
    <dbReference type="NCBI Taxonomy" id="1279009"/>
    <lineage>
        <taxon>Bacteria</taxon>
        <taxon>Pseudomonadati</taxon>
        <taxon>Bacteroidota</taxon>
        <taxon>Cytophagia</taxon>
        <taxon>Cytophagales</taxon>
        <taxon>Cesiribacteraceae</taxon>
        <taxon>Cesiribacter</taxon>
    </lineage>
</organism>
<keyword evidence="1" id="KW-0175">Coiled coil</keyword>
<dbReference type="Pfam" id="PF00675">
    <property type="entry name" value="Peptidase_M16"/>
    <property type="match status" value="1"/>
</dbReference>
<keyword evidence="2" id="KW-0732">Signal</keyword>
<feature type="domain" description="Peptidase M16 C-terminal" evidence="4">
    <location>
        <begin position="203"/>
        <end position="376"/>
    </location>
</feature>
<dbReference type="Pfam" id="PF05193">
    <property type="entry name" value="Peptidase_M16_C"/>
    <property type="match status" value="1"/>
</dbReference>
<dbReference type="InterPro" id="IPR007863">
    <property type="entry name" value="Peptidase_M16_C"/>
</dbReference>
<dbReference type="STRING" id="1279009.ADICEAN_03090"/>
<dbReference type="Gene3D" id="3.30.830.10">
    <property type="entry name" value="Metalloenzyme, LuxS/M16 peptidase-like"/>
    <property type="match status" value="2"/>
</dbReference>
<dbReference type="OrthoDB" id="9811314at2"/>
<dbReference type="InterPro" id="IPR011765">
    <property type="entry name" value="Pept_M16_N"/>
</dbReference>
<dbReference type="PATRIC" id="fig|1279009.4.peg.3137"/>